<dbReference type="OrthoDB" id="2668658at2759"/>
<name>A0A0C3P7X5_PISTI</name>
<organism evidence="1 2">
    <name type="scientific">Pisolithus tinctorius Marx 270</name>
    <dbReference type="NCBI Taxonomy" id="870435"/>
    <lineage>
        <taxon>Eukaryota</taxon>
        <taxon>Fungi</taxon>
        <taxon>Dikarya</taxon>
        <taxon>Basidiomycota</taxon>
        <taxon>Agaricomycotina</taxon>
        <taxon>Agaricomycetes</taxon>
        <taxon>Agaricomycetidae</taxon>
        <taxon>Boletales</taxon>
        <taxon>Sclerodermatineae</taxon>
        <taxon>Pisolithaceae</taxon>
        <taxon>Pisolithus</taxon>
    </lineage>
</organism>
<dbReference type="AlphaFoldDB" id="A0A0C3P7X5"/>
<reference evidence="2" key="2">
    <citation type="submission" date="2015-01" db="EMBL/GenBank/DDBJ databases">
        <title>Evolutionary Origins and Diversification of the Mycorrhizal Mutualists.</title>
        <authorList>
            <consortium name="DOE Joint Genome Institute"/>
            <consortium name="Mycorrhizal Genomics Consortium"/>
            <person name="Kohler A."/>
            <person name="Kuo A."/>
            <person name="Nagy L.G."/>
            <person name="Floudas D."/>
            <person name="Copeland A."/>
            <person name="Barry K.W."/>
            <person name="Cichocki N."/>
            <person name="Veneault-Fourrey C."/>
            <person name="LaButti K."/>
            <person name="Lindquist E.A."/>
            <person name="Lipzen A."/>
            <person name="Lundell T."/>
            <person name="Morin E."/>
            <person name="Murat C."/>
            <person name="Riley R."/>
            <person name="Ohm R."/>
            <person name="Sun H."/>
            <person name="Tunlid A."/>
            <person name="Henrissat B."/>
            <person name="Grigoriev I.V."/>
            <person name="Hibbett D.S."/>
            <person name="Martin F."/>
        </authorList>
    </citation>
    <scope>NUCLEOTIDE SEQUENCE [LARGE SCALE GENOMIC DNA]</scope>
    <source>
        <strain evidence="2">Marx 270</strain>
    </source>
</reference>
<evidence type="ECO:0000313" key="2">
    <source>
        <dbReference type="Proteomes" id="UP000054217"/>
    </source>
</evidence>
<reference evidence="1 2" key="1">
    <citation type="submission" date="2014-04" db="EMBL/GenBank/DDBJ databases">
        <authorList>
            <consortium name="DOE Joint Genome Institute"/>
            <person name="Kuo A."/>
            <person name="Kohler A."/>
            <person name="Costa M.D."/>
            <person name="Nagy L.G."/>
            <person name="Floudas D."/>
            <person name="Copeland A."/>
            <person name="Barry K.W."/>
            <person name="Cichocki N."/>
            <person name="Veneault-Fourrey C."/>
            <person name="LaButti K."/>
            <person name="Lindquist E.A."/>
            <person name="Lipzen A."/>
            <person name="Lundell T."/>
            <person name="Morin E."/>
            <person name="Murat C."/>
            <person name="Sun H."/>
            <person name="Tunlid A."/>
            <person name="Henrissat B."/>
            <person name="Grigoriev I.V."/>
            <person name="Hibbett D.S."/>
            <person name="Martin F."/>
            <person name="Nordberg H.P."/>
            <person name="Cantor M.N."/>
            <person name="Hua S.X."/>
        </authorList>
    </citation>
    <scope>NUCLEOTIDE SEQUENCE [LARGE SCALE GENOMIC DNA]</scope>
    <source>
        <strain evidence="1 2">Marx 270</strain>
    </source>
</reference>
<proteinExistence type="predicted"/>
<accession>A0A0C3P7X5</accession>
<sequence>MHDEYYRIKDSSEQLAMEEDIVGKILEIFRRGISLEIQHVLAKVVHEILHYKTTDGSTDLPEKKVRFECLTIAGEFLRDVYSELPHDNVGHLRRLIANAREGASMYELYCKSREGMEGWRDR</sequence>
<evidence type="ECO:0000313" key="1">
    <source>
        <dbReference type="EMBL" id="KIO03766.1"/>
    </source>
</evidence>
<protein>
    <submittedName>
        <fullName evidence="1">Uncharacterized protein</fullName>
    </submittedName>
</protein>
<gene>
    <name evidence="1" type="ORF">M404DRAFT_1000981</name>
</gene>
<dbReference type="Proteomes" id="UP000054217">
    <property type="component" value="Unassembled WGS sequence"/>
</dbReference>
<dbReference type="HOGENOM" id="CLU_2027685_0_0_1"/>
<dbReference type="EMBL" id="KN831974">
    <property type="protein sequence ID" value="KIO03766.1"/>
    <property type="molecule type" value="Genomic_DNA"/>
</dbReference>
<keyword evidence="2" id="KW-1185">Reference proteome</keyword>
<dbReference type="InParanoid" id="A0A0C3P7X5"/>